<keyword evidence="1" id="KW-1133">Transmembrane helix</keyword>
<gene>
    <name evidence="2" type="ORF">HEQ75_20920</name>
</gene>
<evidence type="ECO:0000256" key="1">
    <source>
        <dbReference type="SAM" id="Phobius"/>
    </source>
</evidence>
<comment type="caution">
    <text evidence="2">The sequence shown here is derived from an EMBL/GenBank/DDBJ whole genome shotgun (WGS) entry which is preliminary data.</text>
</comment>
<dbReference type="RefSeq" id="WP_209318690.1">
    <property type="nucleotide sequence ID" value="NZ_JAAVNE010000042.1"/>
</dbReference>
<evidence type="ECO:0000313" key="3">
    <source>
        <dbReference type="Proteomes" id="UP000787635"/>
    </source>
</evidence>
<feature type="transmembrane region" description="Helical" evidence="1">
    <location>
        <begin position="36"/>
        <end position="55"/>
    </location>
</feature>
<feature type="transmembrane region" description="Helical" evidence="1">
    <location>
        <begin position="67"/>
        <end position="89"/>
    </location>
</feature>
<sequence>MSISLRKMFVRDVAIAGVLLGGMTGALIGLSESPVAGVAVTATLALAGALAGSAAASNRLLFMRWRIFVLFVTPFVLGLLPSMAGGLVWRSTQPSPGEQLIASLRGLGMNNREIADQLGKAAAAGGGAAVIFPPLSPLRSASGTAGAETPSATVSIPQCSNSLLRPPAGQTLLSDPVFIERFDRQPGRFADMAAWVRRQPLPPNMQESTFRLALLSAARFGACGS</sequence>
<organism evidence="2 3">
    <name type="scientific">Falsiroseomonas selenitidurans</name>
    <dbReference type="NCBI Taxonomy" id="2716335"/>
    <lineage>
        <taxon>Bacteria</taxon>
        <taxon>Pseudomonadati</taxon>
        <taxon>Pseudomonadota</taxon>
        <taxon>Alphaproteobacteria</taxon>
        <taxon>Acetobacterales</taxon>
        <taxon>Roseomonadaceae</taxon>
        <taxon>Falsiroseomonas</taxon>
    </lineage>
</organism>
<reference evidence="2 3" key="1">
    <citation type="submission" date="2020-03" db="EMBL/GenBank/DDBJ databases">
        <title>Roseomonas selenitidurans sp. nov. isolated from urban soil.</title>
        <authorList>
            <person name="Liu H."/>
        </authorList>
    </citation>
    <scope>NUCLEOTIDE SEQUENCE [LARGE SCALE GENOMIC DNA]</scope>
    <source>
        <strain evidence="2 3">BU-1</strain>
    </source>
</reference>
<protein>
    <submittedName>
        <fullName evidence="2">Uncharacterized protein</fullName>
    </submittedName>
</protein>
<keyword evidence="1" id="KW-0812">Transmembrane</keyword>
<dbReference type="Proteomes" id="UP000787635">
    <property type="component" value="Unassembled WGS sequence"/>
</dbReference>
<keyword evidence="3" id="KW-1185">Reference proteome</keyword>
<keyword evidence="1" id="KW-0472">Membrane</keyword>
<name>A0ABX1E8X0_9PROT</name>
<feature type="transmembrane region" description="Helical" evidence="1">
    <location>
        <begin position="12"/>
        <end position="30"/>
    </location>
</feature>
<dbReference type="EMBL" id="JAAVNE010000042">
    <property type="protein sequence ID" value="NKC33336.1"/>
    <property type="molecule type" value="Genomic_DNA"/>
</dbReference>
<evidence type="ECO:0000313" key="2">
    <source>
        <dbReference type="EMBL" id="NKC33336.1"/>
    </source>
</evidence>
<accession>A0ABX1E8X0</accession>
<proteinExistence type="predicted"/>